<accession>A0ABY6GW25</accession>
<sequence length="184" mass="21482">MNALSYKNDNQADSEKCRIPFLKRNNENHMITGNLKDIDNIHQFNPIIKMAMKDIIARMDDALTTCKRYEVMGEDLYWYSDTHEGCNCEETTPEFHDQYVDIEVVLKGREVIGYSESNQYDTVADDHILDQDVAYVEGIRDERYLSLGEGDFAIFYPGDIHRPCYRKDDKRIQKAVIKINKTLL</sequence>
<protein>
    <submittedName>
        <fullName evidence="1">YhcH/YjgK/YiaL family protein</fullName>
    </submittedName>
</protein>
<dbReference type="InterPro" id="IPR004375">
    <property type="entry name" value="NanQ/TabA/YiaL"/>
</dbReference>
<dbReference type="InterPro" id="IPR037012">
    <property type="entry name" value="NanQ/TabA/YiaL_sf"/>
</dbReference>
<dbReference type="RefSeq" id="WP_262599346.1">
    <property type="nucleotide sequence ID" value="NZ_CP103300.1"/>
</dbReference>
<dbReference type="Proteomes" id="UP001163255">
    <property type="component" value="Chromosome"/>
</dbReference>
<dbReference type="PANTHER" id="PTHR34986">
    <property type="entry name" value="EVOLVED BETA-GALACTOSIDASE SUBUNIT BETA"/>
    <property type="match status" value="1"/>
</dbReference>
<dbReference type="SUPFAM" id="SSF51197">
    <property type="entry name" value="Clavaminate synthase-like"/>
    <property type="match status" value="1"/>
</dbReference>
<proteinExistence type="predicted"/>
<keyword evidence="2" id="KW-1185">Reference proteome</keyword>
<dbReference type="NCBIfam" id="TIGR00022">
    <property type="entry name" value="YhcH/YjgK/YiaL family protein"/>
    <property type="match status" value="1"/>
</dbReference>
<dbReference type="EMBL" id="CP103300">
    <property type="protein sequence ID" value="UYM16953.1"/>
    <property type="molecule type" value="Genomic_DNA"/>
</dbReference>
<evidence type="ECO:0000313" key="2">
    <source>
        <dbReference type="Proteomes" id="UP001163255"/>
    </source>
</evidence>
<dbReference type="PANTHER" id="PTHR34986:SF4">
    <property type="entry name" value="EVOLVED BETA-GALACTOSIDASE SUBUNIT BETA-RELATED"/>
    <property type="match status" value="1"/>
</dbReference>
<gene>
    <name evidence="1" type="ORF">NX720_03240</name>
</gene>
<evidence type="ECO:0000313" key="1">
    <source>
        <dbReference type="EMBL" id="UYM16953.1"/>
    </source>
</evidence>
<dbReference type="Pfam" id="PF04074">
    <property type="entry name" value="DUF386"/>
    <property type="match status" value="1"/>
</dbReference>
<reference evidence="1" key="1">
    <citation type="submission" date="2022-10" db="EMBL/GenBank/DDBJ databases">
        <title>Completed Genome Sequence of two octocoral isolated bacterium, Endozoicomonas euniceicola EF212T and Endozoicomonas gorgoniicola PS125T.</title>
        <authorList>
            <person name="Chiou Y.-J."/>
            <person name="Chen Y.-H."/>
        </authorList>
    </citation>
    <scope>NUCLEOTIDE SEQUENCE</scope>
    <source>
        <strain evidence="1">EF212</strain>
    </source>
</reference>
<name>A0ABY6GW25_9GAMM</name>
<organism evidence="1 2">
    <name type="scientific">Endozoicomonas euniceicola</name>
    <dbReference type="NCBI Taxonomy" id="1234143"/>
    <lineage>
        <taxon>Bacteria</taxon>
        <taxon>Pseudomonadati</taxon>
        <taxon>Pseudomonadota</taxon>
        <taxon>Gammaproteobacteria</taxon>
        <taxon>Oceanospirillales</taxon>
        <taxon>Endozoicomonadaceae</taxon>
        <taxon>Endozoicomonas</taxon>
    </lineage>
</organism>
<dbReference type="Gene3D" id="2.60.120.370">
    <property type="entry name" value="YhcH/YjgK/YiaL"/>
    <property type="match status" value="1"/>
</dbReference>